<evidence type="ECO:0000313" key="2">
    <source>
        <dbReference type="EMBL" id="MFD0959095.1"/>
    </source>
</evidence>
<dbReference type="EMBL" id="JBHTJZ010000005">
    <property type="protein sequence ID" value="MFD0959095.1"/>
    <property type="molecule type" value="Genomic_DNA"/>
</dbReference>
<reference evidence="3" key="1">
    <citation type="journal article" date="2019" name="Int. J. Syst. Evol. Microbiol.">
        <title>The Global Catalogue of Microorganisms (GCM) 10K type strain sequencing project: providing services to taxonomists for standard genome sequencing and annotation.</title>
        <authorList>
            <consortium name="The Broad Institute Genomics Platform"/>
            <consortium name="The Broad Institute Genome Sequencing Center for Infectious Disease"/>
            <person name="Wu L."/>
            <person name="Ma J."/>
        </authorList>
    </citation>
    <scope>NUCLEOTIDE SEQUENCE [LARGE SCALE GENOMIC DNA]</scope>
    <source>
        <strain evidence="3">CCUG 59129</strain>
    </source>
</reference>
<dbReference type="SUPFAM" id="SSF69318">
    <property type="entry name" value="Integrin alpha N-terminal domain"/>
    <property type="match status" value="1"/>
</dbReference>
<gene>
    <name evidence="2" type="ORF">ACFQ2I_06790</name>
</gene>
<feature type="region of interest" description="Disordered" evidence="1">
    <location>
        <begin position="1153"/>
        <end position="1198"/>
    </location>
</feature>
<organism evidence="2 3">
    <name type="scientific">Paenibacillus chungangensis</name>
    <dbReference type="NCBI Taxonomy" id="696535"/>
    <lineage>
        <taxon>Bacteria</taxon>
        <taxon>Bacillati</taxon>
        <taxon>Bacillota</taxon>
        <taxon>Bacilli</taxon>
        <taxon>Bacillales</taxon>
        <taxon>Paenibacillaceae</taxon>
        <taxon>Paenibacillus</taxon>
    </lineage>
</organism>
<proteinExistence type="predicted"/>
<sequence>MDQRKGKGKRWQQLLCWMLVAMLITPVLTAFDEPEEEVTGEYSTDFESFHVGPLDGQFGWHASQGVTVTDAVYAVSGVNSIRIVDDSTVTAENAAYEFAPIERGFVEWWAKAETKNRMVTLLEQKTSAVKQLEWFGFTNYGNFEYFDGSERIYSELQYALNQWYRFRIDFDAAEQKKTLYIFDDQNLLMLKKDTAFKQTDIASANRLRFVTMSNRTGTFYVDQVRIRDEALNGTGELQSLQFYPSVIQLPVGQSIDVNVLGEYAGSGLKTLQGEPALLSDNPGVAMIDSNGITGVSAGEAVITASYGGVQGQADVTIYDENDVPPYKHIAPRLLNRSTPLETLTIVVPEDEAWTQLGNRLADGLRSLGGVNIEVVAPDQAKFEEGWEGHTLLLGSLGNNWQISRLYGMQMSYEDAIYPGEGGYRLQTIVDPFGMGGNTVLMAASDLSGANAAVDRLLEHAAEGNEAVIPWLADIRMSEQTASYFMYGADVSEEKIAELLAEVDVMLSQLAPTTSNEEDANALYELLKSVAAYGEYYLLTADPGIGEVYRKTLKGYANFLNTYPAQAQQQLNFWRNMWTSSDSLINNWAVLEAFPLFSTMDRKQILSALYLTFEANSVTHYLTAAEESGARYNHEVFPALSIVVAADYFQRYHQLPEAVQWKAIGDRIFRNNTTLIGLDEGSDYLMHVPMTNIDYGMATGDLTYLTRTLRPSADLNAMMMNNLGSMAGGGDTYPFGYSNAYSWGHSQVMNAAAWFYGNPLYQYLQEKANTGVFPGQKMGDLDYPIHRYMAFPTLGEEPSEEESRKVSAYPMDQGLYDHLQENENVGVPLELSFHKLAFRYGFGTDDSYLVLDGLSAGAHGHQDGNAILEYSANGRIFLTDRDYIEKTPQHHSGIVIVKDGVQLAKPPLAELKWVADIDGLALSRSRVPDYNGMDWDRTIFSPDGEYYLILDDLTAREDGDYLLQNTWQALGSTDIVRNRFQVEQDGVNMVLQSLDESELRTHERYGHFKKYWKSDYPYPYADTETVLTEVKQESVYASGETSQFINVLSSHKNEEGTVNARRINEQTIQLQREDSSPAWAVTGSITASELASNAEFHWMTNDMLLAAGVTEMNVNGEALNFTEPVVFRLNVANGQWSAYSTKKEVARYNESGEQVREEPLQEGVANWTRREQNSLIRDVTRPGRPGDWHKEKTSNDNPHKDWKRIVEFKEEITHSAIGDVDGDGMDDVIIGSQAGTVAAINRSGVQLWSFQAAGRINEVSLQMVNGAPTVFAATENWFVHAIDRNGAELWRREFPSDPAHAERKGNLLGITNVRVANVNGMDAEPLIMVGTQFRYLYGLNSAGEVVSESVLSHYGIDDMAFADADGDGKEEGLIGMEYSSYVYWNEGNFGRAGGSEGPGWKVVDAIPDWAEEGRAAFFLGTKQNQVHWIVRSASGLNQLWKLNVGGEVNDLTHGDYDQDGSLELLAGTDGYQLYALRDDGTIRFRQSLGGRVIDVEGWDRDGQGMANYLAADDQGMLYTVSTNGDLVESVRFRERIIGIPVSDGHTHPWIVLENGDVYIRK</sequence>
<dbReference type="RefSeq" id="WP_377562946.1">
    <property type="nucleotide sequence ID" value="NZ_JBHTJZ010000005.1"/>
</dbReference>
<evidence type="ECO:0000313" key="3">
    <source>
        <dbReference type="Proteomes" id="UP001596989"/>
    </source>
</evidence>
<dbReference type="Gene3D" id="2.60.40.1080">
    <property type="match status" value="1"/>
</dbReference>
<dbReference type="InterPro" id="IPR015943">
    <property type="entry name" value="WD40/YVTN_repeat-like_dom_sf"/>
</dbReference>
<dbReference type="Gene3D" id="2.130.10.10">
    <property type="entry name" value="YVTN repeat-like/Quinoprotein amine dehydrogenase"/>
    <property type="match status" value="1"/>
</dbReference>
<dbReference type="Gene3D" id="2.70.98.70">
    <property type="match status" value="1"/>
</dbReference>
<evidence type="ECO:0008006" key="4">
    <source>
        <dbReference type="Google" id="ProtNLM"/>
    </source>
</evidence>
<dbReference type="SUPFAM" id="SSF49373">
    <property type="entry name" value="Invasin/intimin cell-adhesion fragments"/>
    <property type="match status" value="1"/>
</dbReference>
<evidence type="ECO:0000256" key="1">
    <source>
        <dbReference type="SAM" id="MobiDB-lite"/>
    </source>
</evidence>
<feature type="compositionally biased region" description="Basic and acidic residues" evidence="1">
    <location>
        <begin position="1167"/>
        <end position="1198"/>
    </location>
</feature>
<dbReference type="Proteomes" id="UP001596989">
    <property type="component" value="Unassembled WGS sequence"/>
</dbReference>
<dbReference type="InterPro" id="IPR008964">
    <property type="entry name" value="Invasin/intimin_cell_adhesion"/>
</dbReference>
<comment type="caution">
    <text evidence="2">The sequence shown here is derived from an EMBL/GenBank/DDBJ whole genome shotgun (WGS) entry which is preliminary data.</text>
</comment>
<name>A0ABW3HNM2_9BACL</name>
<protein>
    <recommendedName>
        <fullName evidence="4">BIG2 domain-containing protein</fullName>
    </recommendedName>
</protein>
<accession>A0ABW3HNM2</accession>
<keyword evidence="3" id="KW-1185">Reference proteome</keyword>
<dbReference type="InterPro" id="IPR028994">
    <property type="entry name" value="Integrin_alpha_N"/>
</dbReference>